<name>A0A437J4H5_9SPHN</name>
<dbReference type="Proteomes" id="UP000282977">
    <property type="component" value="Unassembled WGS sequence"/>
</dbReference>
<dbReference type="AlphaFoldDB" id="A0A437J4H5"/>
<sequence length="249" mass="26656">MEELLVASGATVIASPGSRGDSSLVDAFASLSGAADRFEVAPEIPLSQVLWTRSGPYWNGEMARTLRHLPTGTPGAVLLHAQGAGRRAALLGHAQPFVVTEEISGDFDTPGPYLVLVACRLDETGSIDAVRGFAQPILSSRYFMPVQSAFERDVFHALVALQERLDTHGTDCTILRSFSGQAPEQPIEIQLVDRTGSRRELQIQMAAGDPDTIPARNGDAQSYALTPERFADGSFVGWLEGQIAAPRPG</sequence>
<dbReference type="EMBL" id="RZUL01000006">
    <property type="protein sequence ID" value="RVT39617.1"/>
    <property type="molecule type" value="Genomic_DNA"/>
</dbReference>
<protein>
    <submittedName>
        <fullName evidence="1">Uncharacterized protein</fullName>
    </submittedName>
</protein>
<evidence type="ECO:0000313" key="2">
    <source>
        <dbReference type="Proteomes" id="UP000282977"/>
    </source>
</evidence>
<evidence type="ECO:0000313" key="1">
    <source>
        <dbReference type="EMBL" id="RVT39617.1"/>
    </source>
</evidence>
<accession>A0A437J4H5</accession>
<reference evidence="1 2" key="1">
    <citation type="submission" date="2019-01" db="EMBL/GenBank/DDBJ databases">
        <authorList>
            <person name="Chen W.-M."/>
        </authorList>
    </citation>
    <scope>NUCLEOTIDE SEQUENCE [LARGE SCALE GENOMIC DNA]</scope>
    <source>
        <strain evidence="1 2">TLA-22</strain>
    </source>
</reference>
<dbReference type="OrthoDB" id="7463005at2"/>
<comment type="caution">
    <text evidence="1">The sequence shown here is derived from an EMBL/GenBank/DDBJ whole genome shotgun (WGS) entry which is preliminary data.</text>
</comment>
<dbReference type="RefSeq" id="WP_127691693.1">
    <property type="nucleotide sequence ID" value="NZ_RZUL01000006.1"/>
</dbReference>
<proteinExistence type="predicted"/>
<organism evidence="1 2">
    <name type="scientific">Sphingobium algorifonticola</name>
    <dbReference type="NCBI Taxonomy" id="2008318"/>
    <lineage>
        <taxon>Bacteria</taxon>
        <taxon>Pseudomonadati</taxon>
        <taxon>Pseudomonadota</taxon>
        <taxon>Alphaproteobacteria</taxon>
        <taxon>Sphingomonadales</taxon>
        <taxon>Sphingomonadaceae</taxon>
        <taxon>Sphingobium</taxon>
    </lineage>
</organism>
<keyword evidence="2" id="KW-1185">Reference proteome</keyword>
<gene>
    <name evidence="1" type="ORF">ENE74_14750</name>
</gene>